<gene>
    <name evidence="2" type="ORF">POPTR_002G013601</name>
</gene>
<protein>
    <submittedName>
        <fullName evidence="2">Uncharacterized protein</fullName>
    </submittedName>
</protein>
<feature type="transmembrane region" description="Helical" evidence="1">
    <location>
        <begin position="93"/>
        <end position="112"/>
    </location>
</feature>
<dbReference type="InParanoid" id="A0A3N7EGC3"/>
<dbReference type="PANTHER" id="PTHR36316">
    <property type="entry name" value="OS06G0213900 PROTEIN"/>
    <property type="match status" value="1"/>
</dbReference>
<reference evidence="2 3" key="1">
    <citation type="journal article" date="2006" name="Science">
        <title>The genome of black cottonwood, Populus trichocarpa (Torr. &amp; Gray).</title>
        <authorList>
            <person name="Tuskan G.A."/>
            <person name="Difazio S."/>
            <person name="Jansson S."/>
            <person name="Bohlmann J."/>
            <person name="Grigoriev I."/>
            <person name="Hellsten U."/>
            <person name="Putnam N."/>
            <person name="Ralph S."/>
            <person name="Rombauts S."/>
            <person name="Salamov A."/>
            <person name="Schein J."/>
            <person name="Sterck L."/>
            <person name="Aerts A."/>
            <person name="Bhalerao R.R."/>
            <person name="Bhalerao R.P."/>
            <person name="Blaudez D."/>
            <person name="Boerjan W."/>
            <person name="Brun A."/>
            <person name="Brunner A."/>
            <person name="Busov V."/>
            <person name="Campbell M."/>
            <person name="Carlson J."/>
            <person name="Chalot M."/>
            <person name="Chapman J."/>
            <person name="Chen G.L."/>
            <person name="Cooper D."/>
            <person name="Coutinho P.M."/>
            <person name="Couturier J."/>
            <person name="Covert S."/>
            <person name="Cronk Q."/>
            <person name="Cunningham R."/>
            <person name="Davis J."/>
            <person name="Degroeve S."/>
            <person name="Dejardin A."/>
            <person name="Depamphilis C."/>
            <person name="Detter J."/>
            <person name="Dirks B."/>
            <person name="Dubchak I."/>
            <person name="Duplessis S."/>
            <person name="Ehlting J."/>
            <person name="Ellis B."/>
            <person name="Gendler K."/>
            <person name="Goodstein D."/>
            <person name="Gribskov M."/>
            <person name="Grimwood J."/>
            <person name="Groover A."/>
            <person name="Gunter L."/>
            <person name="Hamberger B."/>
            <person name="Heinze B."/>
            <person name="Helariutta Y."/>
            <person name="Henrissat B."/>
            <person name="Holligan D."/>
            <person name="Holt R."/>
            <person name="Huang W."/>
            <person name="Islam-Faridi N."/>
            <person name="Jones S."/>
            <person name="Jones-Rhoades M."/>
            <person name="Jorgensen R."/>
            <person name="Joshi C."/>
            <person name="Kangasjarvi J."/>
            <person name="Karlsson J."/>
            <person name="Kelleher C."/>
            <person name="Kirkpatrick R."/>
            <person name="Kirst M."/>
            <person name="Kohler A."/>
            <person name="Kalluri U."/>
            <person name="Larimer F."/>
            <person name="Leebens-Mack J."/>
            <person name="Leple J.C."/>
            <person name="Locascio P."/>
            <person name="Lou Y."/>
            <person name="Lucas S."/>
            <person name="Martin F."/>
            <person name="Montanini B."/>
            <person name="Napoli C."/>
            <person name="Nelson D.R."/>
            <person name="Nelson C."/>
            <person name="Nieminen K."/>
            <person name="Nilsson O."/>
            <person name="Pereda V."/>
            <person name="Peter G."/>
            <person name="Philippe R."/>
            <person name="Pilate G."/>
            <person name="Poliakov A."/>
            <person name="Razumovskaya J."/>
            <person name="Richardson P."/>
            <person name="Rinaldi C."/>
            <person name="Ritland K."/>
            <person name="Rouze P."/>
            <person name="Ryaboy D."/>
            <person name="Schmutz J."/>
            <person name="Schrader J."/>
            <person name="Segerman B."/>
            <person name="Shin H."/>
            <person name="Siddiqui A."/>
            <person name="Sterky F."/>
            <person name="Terry A."/>
            <person name="Tsai C.J."/>
            <person name="Uberbacher E."/>
            <person name="Unneberg P."/>
            <person name="Vahala J."/>
            <person name="Wall K."/>
            <person name="Wessler S."/>
            <person name="Yang G."/>
            <person name="Yin T."/>
            <person name="Douglas C."/>
            <person name="Marra M."/>
            <person name="Sandberg G."/>
            <person name="Van de Peer Y."/>
            <person name="Rokhsar D."/>
        </authorList>
    </citation>
    <scope>NUCLEOTIDE SEQUENCE [LARGE SCALE GENOMIC DNA]</scope>
    <source>
        <strain evidence="3">cv. Nisqually</strain>
        <strain evidence="2">Nisqually-1</strain>
    </source>
</reference>
<dbReference type="EMBL" id="CM009291">
    <property type="protein sequence ID" value="RQO86346.1"/>
    <property type="molecule type" value="Genomic_DNA"/>
</dbReference>
<keyword evidence="3" id="KW-1185">Reference proteome</keyword>
<dbReference type="AlphaFoldDB" id="A0A3N7EGC3"/>
<dbReference type="PANTHER" id="PTHR36316:SF1">
    <property type="entry name" value="OS06G0213900 PROTEIN"/>
    <property type="match status" value="1"/>
</dbReference>
<accession>A0A3N7EGC3</accession>
<keyword evidence="1" id="KW-0472">Membrane</keyword>
<evidence type="ECO:0000256" key="1">
    <source>
        <dbReference type="SAM" id="Phobius"/>
    </source>
</evidence>
<name>A0A3N7EGC3_POPTR</name>
<dbReference type="STRING" id="3694.A0A3N7EGC3"/>
<evidence type="ECO:0000313" key="3">
    <source>
        <dbReference type="Proteomes" id="UP000006729"/>
    </source>
</evidence>
<reference evidence="2" key="2">
    <citation type="submission" date="2017-07" db="EMBL/GenBank/DDBJ databases">
        <title>WGS assembly of Populus trichocarpa.</title>
        <authorList>
            <person name="Tuskan G."/>
            <person name="Difazio S."/>
            <person name="Jansson S."/>
            <person name="Bohlmann J."/>
            <person name="Grigoriev I."/>
            <person name="Hellsten U."/>
            <person name="Putnam N."/>
            <person name="Ralph S."/>
            <person name="Rombauts S."/>
            <person name="Salamov A."/>
            <person name="Schein J."/>
            <person name="Sterck L."/>
            <person name="Aerts A."/>
            <person name="Bhalerao R."/>
            <person name="Bhalerao R."/>
            <person name="Blaudez D."/>
            <person name="Boerjan W."/>
            <person name="Brun A."/>
            <person name="Brunner A."/>
            <person name="Busov V."/>
            <person name="Campbell M."/>
            <person name="Carlson J."/>
            <person name="Chalot M."/>
            <person name="Chapman J."/>
            <person name="Chen G."/>
            <person name="Cooper D."/>
            <person name="Coutinho P."/>
            <person name="Couturier J."/>
            <person name="Covert S."/>
            <person name="Cronk Q."/>
            <person name="Cunningham R."/>
            <person name="Davis J."/>
            <person name="Degroeve S."/>
            <person name="Dejardin A."/>
            <person name="Depamphilis C."/>
            <person name="Detter J."/>
            <person name="Dirks B."/>
            <person name="Dubchak I."/>
            <person name="Duplessis S."/>
            <person name="Ehlting J."/>
            <person name="Ellis B."/>
            <person name="Gendler K."/>
            <person name="Goodstein D."/>
            <person name="Gribskov M."/>
            <person name="Grimwood J."/>
            <person name="Groover A."/>
            <person name="Gunter L."/>
            <person name="Hamberger B."/>
            <person name="Heinze B."/>
            <person name="Helariutta Y."/>
            <person name="Henrissat B."/>
            <person name="Holligan D."/>
            <person name="Holt R."/>
            <person name="Huang W."/>
            <person name="Islam-Faridi N."/>
            <person name="Jones S."/>
            <person name="Jones-Rhoades M."/>
            <person name="Jorgensen R."/>
            <person name="Joshi C."/>
            <person name="Kangasjarvi J."/>
            <person name="Karlsson J."/>
            <person name="Kelleher C."/>
            <person name="Kirkpatrick R."/>
            <person name="Kirst M."/>
            <person name="Kohler A."/>
            <person name="Kalluri U."/>
            <person name="Larimer F."/>
            <person name="Leebens-Mack J."/>
            <person name="Leple J."/>
            <person name="Locascio P."/>
            <person name="Lou Y."/>
            <person name="Lucas S."/>
            <person name="Martin F."/>
            <person name="Montanini B."/>
            <person name="Napoli C."/>
            <person name="Nelson D."/>
            <person name="Nelson C."/>
            <person name="Nieminen K."/>
            <person name="Nilsson O."/>
            <person name="Pereda V."/>
            <person name="Peter G."/>
            <person name="Philippe R."/>
            <person name="Pilate G."/>
            <person name="Poliakov A."/>
            <person name="Razumovskaya J."/>
            <person name="Richardson P."/>
            <person name="Rinaldi C."/>
            <person name="Ritland K."/>
            <person name="Rouze P."/>
            <person name="Ryaboy D."/>
            <person name="Schmutz J."/>
            <person name="Schrader J."/>
            <person name="Segerman B."/>
            <person name="Shin H."/>
            <person name="Siddiqui A."/>
            <person name="Sterky F."/>
            <person name="Terry A."/>
            <person name="Tsai C."/>
            <person name="Uberbacher E."/>
            <person name="Unneberg P."/>
            <person name="Vahala J."/>
            <person name="Wall K."/>
            <person name="Wessler S."/>
            <person name="Yang G."/>
            <person name="Yin T."/>
            <person name="Douglas C."/>
            <person name="Marra M."/>
            <person name="Sandberg G."/>
            <person name="Van De Peer Y."/>
            <person name="Rokhsar D."/>
        </authorList>
    </citation>
    <scope>NUCLEOTIDE SEQUENCE</scope>
    <source>
        <strain evidence="2">Nisqually-1</strain>
    </source>
</reference>
<sequence>MGSSNHYSHWAVHFMGWVLVATCEDGPVIMTMRKKTLISRRKRFQFIFALPSPASSPAPAVALMASSSSAGNAAQNPRKSLGLVANAMKRKDSFIQLFAMTGIFLLSIRSLGQKYQIHDLQEDTIALKEEQKNLTDRMKNIKRSLLHEASLDSSGLFASRLRLLFGEDH</sequence>
<organism evidence="2 3">
    <name type="scientific">Populus trichocarpa</name>
    <name type="common">Western balsam poplar</name>
    <name type="synonym">Populus balsamifera subsp. trichocarpa</name>
    <dbReference type="NCBI Taxonomy" id="3694"/>
    <lineage>
        <taxon>Eukaryota</taxon>
        <taxon>Viridiplantae</taxon>
        <taxon>Streptophyta</taxon>
        <taxon>Embryophyta</taxon>
        <taxon>Tracheophyta</taxon>
        <taxon>Spermatophyta</taxon>
        <taxon>Magnoliopsida</taxon>
        <taxon>eudicotyledons</taxon>
        <taxon>Gunneridae</taxon>
        <taxon>Pentapetalae</taxon>
        <taxon>rosids</taxon>
        <taxon>fabids</taxon>
        <taxon>Malpighiales</taxon>
        <taxon>Salicaceae</taxon>
        <taxon>Saliceae</taxon>
        <taxon>Populus</taxon>
    </lineage>
</organism>
<feature type="transmembrane region" description="Helical" evidence="1">
    <location>
        <begin position="6"/>
        <end position="23"/>
    </location>
</feature>
<proteinExistence type="predicted"/>
<dbReference type="EMBL" id="CM009291">
    <property type="protein sequence ID" value="RQO86347.1"/>
    <property type="molecule type" value="Genomic_DNA"/>
</dbReference>
<dbReference type="EMBL" id="CM009291">
    <property type="protein sequence ID" value="RQO86348.1"/>
    <property type="molecule type" value="Genomic_DNA"/>
</dbReference>
<evidence type="ECO:0000313" key="2">
    <source>
        <dbReference type="EMBL" id="RQO86346.1"/>
    </source>
</evidence>
<keyword evidence="1" id="KW-1133">Transmembrane helix</keyword>
<keyword evidence="1" id="KW-0812">Transmembrane</keyword>
<dbReference type="Proteomes" id="UP000006729">
    <property type="component" value="Chromosome 2"/>
</dbReference>
<feature type="transmembrane region" description="Helical" evidence="1">
    <location>
        <begin position="44"/>
        <end position="65"/>
    </location>
</feature>